<feature type="compositionally biased region" description="Pro residues" evidence="1">
    <location>
        <begin position="248"/>
        <end position="262"/>
    </location>
</feature>
<dbReference type="Proteomes" id="UP000317940">
    <property type="component" value="Unassembled WGS sequence"/>
</dbReference>
<evidence type="ECO:0000313" key="3">
    <source>
        <dbReference type="EMBL" id="TWF99533.1"/>
    </source>
</evidence>
<dbReference type="EMBL" id="VIWT01000001">
    <property type="protein sequence ID" value="TWF99533.1"/>
    <property type="molecule type" value="Genomic_DNA"/>
</dbReference>
<evidence type="ECO:0000256" key="1">
    <source>
        <dbReference type="SAM" id="MobiDB-lite"/>
    </source>
</evidence>
<feature type="region of interest" description="Disordered" evidence="1">
    <location>
        <begin position="205"/>
        <end position="269"/>
    </location>
</feature>
<proteinExistence type="predicted"/>
<feature type="compositionally biased region" description="Pro residues" evidence="1">
    <location>
        <begin position="227"/>
        <end position="238"/>
    </location>
</feature>
<comment type="caution">
    <text evidence="3">The sequence shown here is derived from an EMBL/GenBank/DDBJ whole genome shotgun (WGS) entry which is preliminary data.</text>
</comment>
<dbReference type="PROSITE" id="PS51257">
    <property type="entry name" value="PROKAR_LIPOPROTEIN"/>
    <property type="match status" value="1"/>
</dbReference>
<organism evidence="3 4">
    <name type="scientific">Kitasatospora viridis</name>
    <dbReference type="NCBI Taxonomy" id="281105"/>
    <lineage>
        <taxon>Bacteria</taxon>
        <taxon>Bacillati</taxon>
        <taxon>Actinomycetota</taxon>
        <taxon>Actinomycetes</taxon>
        <taxon>Kitasatosporales</taxon>
        <taxon>Streptomycetaceae</taxon>
        <taxon>Kitasatospora</taxon>
    </lineage>
</organism>
<dbReference type="RefSeq" id="WP_145905770.1">
    <property type="nucleotide sequence ID" value="NZ_BAAAMZ010000006.1"/>
</dbReference>
<evidence type="ECO:0008006" key="5">
    <source>
        <dbReference type="Google" id="ProtNLM"/>
    </source>
</evidence>
<feature type="region of interest" description="Disordered" evidence="1">
    <location>
        <begin position="38"/>
        <end position="83"/>
    </location>
</feature>
<keyword evidence="4" id="KW-1185">Reference proteome</keyword>
<protein>
    <recommendedName>
        <fullName evidence="5">Lipoprotein</fullName>
    </recommendedName>
</protein>
<reference evidence="3 4" key="1">
    <citation type="submission" date="2019-06" db="EMBL/GenBank/DDBJ databases">
        <title>Sequencing the genomes of 1000 actinobacteria strains.</title>
        <authorList>
            <person name="Klenk H.-P."/>
        </authorList>
    </citation>
    <scope>NUCLEOTIDE SEQUENCE [LARGE SCALE GENOMIC DNA]</scope>
    <source>
        <strain evidence="3 4">DSM 44826</strain>
    </source>
</reference>
<evidence type="ECO:0000256" key="2">
    <source>
        <dbReference type="SAM" id="SignalP"/>
    </source>
</evidence>
<dbReference type="OrthoDB" id="4336783at2"/>
<name>A0A561UJI7_9ACTN</name>
<feature type="chain" id="PRO_5022139052" description="Lipoprotein" evidence="2">
    <location>
        <begin position="29"/>
        <end position="269"/>
    </location>
</feature>
<dbReference type="AlphaFoldDB" id="A0A561UJI7"/>
<gene>
    <name evidence="3" type="ORF">FHX73_113380</name>
</gene>
<feature type="signal peptide" evidence="2">
    <location>
        <begin position="1"/>
        <end position="28"/>
    </location>
</feature>
<keyword evidence="2" id="KW-0732">Signal</keyword>
<evidence type="ECO:0000313" key="4">
    <source>
        <dbReference type="Proteomes" id="UP000317940"/>
    </source>
</evidence>
<sequence length="269" mass="27468">MDGVRRVLRRLGLAVAALLSVAAVVSVAGCGGPDGVHDAGPARPLHQRPSPVPLWPVADTVKSPSATATPSAPAEPIPGLVAPGDSIRGLDPATVLAKDPQVSAAELSALRGCTGCRVYQPQYPELTGDGQEELVTAVRDADQHSYLHVYRLREHRVVSLLALVVQPDFQADTVGQDLVVDEPSAPGGDTRTTYHWNPERAAFDRQTAASGPSGAANGCLPGMVVPSSPPPKGEPPGTGPAVSAAPVPVGPRPVPSPAPPQASPSGAAR</sequence>
<accession>A0A561UJI7</accession>
<feature type="compositionally biased region" description="Low complexity" evidence="1">
    <location>
        <begin position="63"/>
        <end position="74"/>
    </location>
</feature>